<name>A0ABD1BG97_CARAN</name>
<keyword evidence="1" id="KW-0862">Zinc</keyword>
<reference evidence="4 5" key="1">
    <citation type="submission" date="2024-04" db="EMBL/GenBank/DDBJ databases">
        <title>Genome assembly C_amara_ONT_v2.</title>
        <authorList>
            <person name="Yant L."/>
            <person name="Moore C."/>
            <person name="Slenker M."/>
        </authorList>
    </citation>
    <scope>NUCLEOTIDE SEQUENCE [LARGE SCALE GENOMIC DNA]</scope>
    <source>
        <tissue evidence="4">Leaf</tissue>
    </source>
</reference>
<evidence type="ECO:0000256" key="2">
    <source>
        <dbReference type="SAM" id="MobiDB-lite"/>
    </source>
</evidence>
<evidence type="ECO:0000313" key="4">
    <source>
        <dbReference type="EMBL" id="KAL1215994.1"/>
    </source>
</evidence>
<organism evidence="4 5">
    <name type="scientific">Cardamine amara subsp. amara</name>
    <dbReference type="NCBI Taxonomy" id="228776"/>
    <lineage>
        <taxon>Eukaryota</taxon>
        <taxon>Viridiplantae</taxon>
        <taxon>Streptophyta</taxon>
        <taxon>Embryophyta</taxon>
        <taxon>Tracheophyta</taxon>
        <taxon>Spermatophyta</taxon>
        <taxon>Magnoliopsida</taxon>
        <taxon>eudicotyledons</taxon>
        <taxon>Gunneridae</taxon>
        <taxon>Pentapetalae</taxon>
        <taxon>rosids</taxon>
        <taxon>malvids</taxon>
        <taxon>Brassicales</taxon>
        <taxon>Brassicaceae</taxon>
        <taxon>Cardamineae</taxon>
        <taxon>Cardamine</taxon>
    </lineage>
</organism>
<dbReference type="PROSITE" id="PS50157">
    <property type="entry name" value="ZINC_FINGER_C2H2_2"/>
    <property type="match status" value="1"/>
</dbReference>
<dbReference type="GO" id="GO:0008270">
    <property type="term" value="F:zinc ion binding"/>
    <property type="evidence" value="ECO:0007669"/>
    <property type="project" value="UniProtKB-KW"/>
</dbReference>
<dbReference type="Proteomes" id="UP001558713">
    <property type="component" value="Unassembled WGS sequence"/>
</dbReference>
<feature type="compositionally biased region" description="Basic and acidic residues" evidence="2">
    <location>
        <begin position="277"/>
        <end position="300"/>
    </location>
</feature>
<accession>A0ABD1BG97</accession>
<dbReference type="EMBL" id="JBANAX010000278">
    <property type="protein sequence ID" value="KAL1215994.1"/>
    <property type="molecule type" value="Genomic_DNA"/>
</dbReference>
<dbReference type="PROSITE" id="PS00028">
    <property type="entry name" value="ZINC_FINGER_C2H2_1"/>
    <property type="match status" value="1"/>
</dbReference>
<keyword evidence="1" id="KW-0479">Metal-binding</keyword>
<comment type="caution">
    <text evidence="4">The sequence shown here is derived from an EMBL/GenBank/DDBJ whole genome shotgun (WGS) entry which is preliminary data.</text>
</comment>
<keyword evidence="1" id="KW-0863">Zinc-finger</keyword>
<evidence type="ECO:0000259" key="3">
    <source>
        <dbReference type="PROSITE" id="PS50157"/>
    </source>
</evidence>
<feature type="domain" description="C2H2-type" evidence="3">
    <location>
        <begin position="229"/>
        <end position="256"/>
    </location>
</feature>
<evidence type="ECO:0000256" key="1">
    <source>
        <dbReference type="PROSITE-ProRule" id="PRU00042"/>
    </source>
</evidence>
<gene>
    <name evidence="4" type="ORF">V5N11_008939</name>
</gene>
<feature type="compositionally biased region" description="Basic residues" evidence="2">
    <location>
        <begin position="263"/>
        <end position="273"/>
    </location>
</feature>
<evidence type="ECO:0000313" key="5">
    <source>
        <dbReference type="Proteomes" id="UP001558713"/>
    </source>
</evidence>
<protein>
    <recommendedName>
        <fullName evidence="3">C2H2-type domain-containing protein</fullName>
    </recommendedName>
</protein>
<sequence length="300" mass="33928">MSSIPNKFNLHGDGANQSGLVPNEMIQNSEMVQSTFITSDHTNQGDMFSSSPSFTCIQNSHASSSSSGFNNSAYHQMTRNISSVSGTDYFPINNNPHLTRVSFTQTQTITNSFTALVPINTLGTTQFDIEHVNHGMDSESNFVNPTFHRPNVFDDDLCGILNPEPLNVIYPDQDEHVPQYGRYVKKTPEPAKIFEKTTDFIDLEEDGENEDDVYDGRTHSLPYEKYGPYTCPKCNGVFDTSQKFAAHMPSHYKNETSEEKNQRFHAKNQRKYQKLSNEVHGESQNDETFHHLGDVKEEPI</sequence>
<feature type="region of interest" description="Disordered" evidence="2">
    <location>
        <begin position="250"/>
        <end position="300"/>
    </location>
</feature>
<keyword evidence="5" id="KW-1185">Reference proteome</keyword>
<dbReference type="InterPro" id="IPR013087">
    <property type="entry name" value="Znf_C2H2_type"/>
</dbReference>
<feature type="compositionally biased region" description="Basic and acidic residues" evidence="2">
    <location>
        <begin position="252"/>
        <end position="262"/>
    </location>
</feature>
<dbReference type="AlphaFoldDB" id="A0ABD1BG97"/>
<proteinExistence type="predicted"/>